<gene>
    <name evidence="12" type="ORF">SAMN05216262_101483</name>
</gene>
<dbReference type="AlphaFoldDB" id="A0A1H7HHD1"/>
<dbReference type="STRING" id="641665.GCA_002104455_00222"/>
<proteinExistence type="inferred from homology"/>
<evidence type="ECO:0000256" key="6">
    <source>
        <dbReference type="ARBA" id="ARBA00022490"/>
    </source>
</evidence>
<evidence type="ECO:0000256" key="10">
    <source>
        <dbReference type="SAM" id="MobiDB-lite"/>
    </source>
</evidence>
<dbReference type="GO" id="GO:0015031">
    <property type="term" value="P:protein transport"/>
    <property type="evidence" value="ECO:0007669"/>
    <property type="project" value="UniProtKB-KW"/>
</dbReference>
<dbReference type="Pfam" id="PF02108">
    <property type="entry name" value="FliH"/>
    <property type="match status" value="1"/>
</dbReference>
<evidence type="ECO:0000256" key="7">
    <source>
        <dbReference type="ARBA" id="ARBA00022795"/>
    </source>
</evidence>
<dbReference type="Proteomes" id="UP000199297">
    <property type="component" value="Unassembled WGS sequence"/>
</dbReference>
<comment type="function">
    <text evidence="1">Needed for flagellar regrowth and assembly.</text>
</comment>
<dbReference type="GO" id="GO:0044781">
    <property type="term" value="P:bacterial-type flagellum organization"/>
    <property type="evidence" value="ECO:0007669"/>
    <property type="project" value="UniProtKB-KW"/>
</dbReference>
<sequence length="268" mass="29189">MSTKPAAKTDTTTGATEKATEAQVATWQIPNVQASEHADLEQTNALGKSRNWRFEPPEESEVVEPTPLTAEDIEAIRQAAYEEGFSQGKEEGFGKGFAEGKAEGHEQGLSTGFDEGVSQGLAEGKDTSDQHIASLQALIEQLHQPLAKVEKNVEAQLLELVVQLTQAVTKHEAKTNPEILLTAIAEGMKALPAQEPETQILLNPQDIKLVEQEFGVEHIQQQGWRLLAAPHLSAGSCQIENSTSNIDLSVKSRLKEVLESFLQEALHQ</sequence>
<dbReference type="GO" id="GO:0009288">
    <property type="term" value="C:bacterial-type flagellum"/>
    <property type="evidence" value="ECO:0007669"/>
    <property type="project" value="InterPro"/>
</dbReference>
<evidence type="ECO:0000256" key="3">
    <source>
        <dbReference type="ARBA" id="ARBA00006602"/>
    </source>
</evidence>
<dbReference type="GO" id="GO:0005829">
    <property type="term" value="C:cytosol"/>
    <property type="evidence" value="ECO:0007669"/>
    <property type="project" value="TreeGrafter"/>
</dbReference>
<keyword evidence="13" id="KW-1185">Reference proteome</keyword>
<dbReference type="PANTHER" id="PTHR34982:SF1">
    <property type="entry name" value="FLAGELLAR ASSEMBLY PROTEIN FLIH"/>
    <property type="match status" value="1"/>
</dbReference>
<dbReference type="NCBIfam" id="NF004270">
    <property type="entry name" value="PRK05687.2-1"/>
    <property type="match status" value="1"/>
</dbReference>
<evidence type="ECO:0000256" key="2">
    <source>
        <dbReference type="ARBA" id="ARBA00004496"/>
    </source>
</evidence>
<keyword evidence="8" id="KW-0653">Protein transport</keyword>
<feature type="compositionally biased region" description="Low complexity" evidence="10">
    <location>
        <begin position="1"/>
        <end position="17"/>
    </location>
</feature>
<accession>A0A1H7HHD1</accession>
<dbReference type="EMBL" id="FOBI01000001">
    <property type="protein sequence ID" value="SEK49027.1"/>
    <property type="molecule type" value="Genomic_DNA"/>
</dbReference>
<dbReference type="SUPFAM" id="SSF160527">
    <property type="entry name" value="V-type ATPase subunit E-like"/>
    <property type="match status" value="1"/>
</dbReference>
<dbReference type="OrthoDB" id="8480773at2"/>
<dbReference type="InterPro" id="IPR051472">
    <property type="entry name" value="T3SS_Stator/FliH"/>
</dbReference>
<reference evidence="13" key="1">
    <citation type="submission" date="2016-10" db="EMBL/GenBank/DDBJ databases">
        <authorList>
            <person name="Varghese N."/>
            <person name="Submissions S."/>
        </authorList>
    </citation>
    <scope>NUCLEOTIDE SEQUENCE [LARGE SCALE GENOMIC DNA]</scope>
    <source>
        <strain evidence="13">CGMCC 1.9127</strain>
    </source>
</reference>
<name>A0A1H7HHD1_9GAMM</name>
<feature type="region of interest" description="Disordered" evidence="10">
    <location>
        <begin position="1"/>
        <end position="21"/>
    </location>
</feature>
<protein>
    <recommendedName>
        <fullName evidence="4">Flagellar assembly protein FliH</fullName>
    </recommendedName>
</protein>
<dbReference type="PANTHER" id="PTHR34982">
    <property type="entry name" value="YOP PROTEINS TRANSLOCATION PROTEIN L"/>
    <property type="match status" value="1"/>
</dbReference>
<dbReference type="InterPro" id="IPR000563">
    <property type="entry name" value="Flag_FliH"/>
</dbReference>
<evidence type="ECO:0000313" key="12">
    <source>
        <dbReference type="EMBL" id="SEK49027.1"/>
    </source>
</evidence>
<keyword evidence="12" id="KW-0969">Cilium</keyword>
<keyword evidence="7" id="KW-1005">Bacterial flagellum biogenesis</keyword>
<dbReference type="PRINTS" id="PR01003">
    <property type="entry name" value="FLGFLIH"/>
</dbReference>
<keyword evidence="6" id="KW-0963">Cytoplasm</keyword>
<evidence type="ECO:0000313" key="13">
    <source>
        <dbReference type="Proteomes" id="UP000199297"/>
    </source>
</evidence>
<keyword evidence="9" id="KW-1006">Bacterial flagellum protein export</keyword>
<evidence type="ECO:0000259" key="11">
    <source>
        <dbReference type="Pfam" id="PF02108"/>
    </source>
</evidence>
<evidence type="ECO:0000256" key="9">
    <source>
        <dbReference type="ARBA" id="ARBA00023225"/>
    </source>
</evidence>
<organism evidence="12 13">
    <name type="scientific">Colwellia chukchiensis</name>
    <dbReference type="NCBI Taxonomy" id="641665"/>
    <lineage>
        <taxon>Bacteria</taxon>
        <taxon>Pseudomonadati</taxon>
        <taxon>Pseudomonadota</taxon>
        <taxon>Gammaproteobacteria</taxon>
        <taxon>Alteromonadales</taxon>
        <taxon>Colwelliaceae</taxon>
        <taxon>Colwellia</taxon>
    </lineage>
</organism>
<evidence type="ECO:0000256" key="5">
    <source>
        <dbReference type="ARBA" id="ARBA00022448"/>
    </source>
</evidence>
<keyword evidence="12" id="KW-0282">Flagellum</keyword>
<feature type="domain" description="Flagellar assembly protein FliH/Type III secretion system HrpE" evidence="11">
    <location>
        <begin position="130"/>
        <end position="257"/>
    </location>
</feature>
<dbReference type="RefSeq" id="WP_085282392.1">
    <property type="nucleotide sequence ID" value="NZ_FOBI01000001.1"/>
</dbReference>
<evidence type="ECO:0000256" key="1">
    <source>
        <dbReference type="ARBA" id="ARBA00003041"/>
    </source>
</evidence>
<dbReference type="GO" id="GO:0003774">
    <property type="term" value="F:cytoskeletal motor activity"/>
    <property type="evidence" value="ECO:0007669"/>
    <property type="project" value="InterPro"/>
</dbReference>
<dbReference type="InterPro" id="IPR018035">
    <property type="entry name" value="Flagellar_FliH/T3SS_HrpE"/>
</dbReference>
<dbReference type="GO" id="GO:0071973">
    <property type="term" value="P:bacterial-type flagellum-dependent cell motility"/>
    <property type="evidence" value="ECO:0007669"/>
    <property type="project" value="InterPro"/>
</dbReference>
<comment type="similarity">
    <text evidence="3">Belongs to the FliH family.</text>
</comment>
<evidence type="ECO:0000256" key="8">
    <source>
        <dbReference type="ARBA" id="ARBA00022927"/>
    </source>
</evidence>
<evidence type="ECO:0000256" key="4">
    <source>
        <dbReference type="ARBA" id="ARBA00016507"/>
    </source>
</evidence>
<keyword evidence="12" id="KW-0966">Cell projection</keyword>
<keyword evidence="5" id="KW-0813">Transport</keyword>
<feature type="region of interest" description="Disordered" evidence="10">
    <location>
        <begin position="33"/>
        <end position="65"/>
    </location>
</feature>
<comment type="subcellular location">
    <subcellularLocation>
        <location evidence="2">Cytoplasm</location>
    </subcellularLocation>
</comment>